<dbReference type="Proteomes" id="UP000626109">
    <property type="component" value="Unassembled WGS sequence"/>
</dbReference>
<accession>A0A813JY80</accession>
<evidence type="ECO:0000313" key="2">
    <source>
        <dbReference type="EMBL" id="CAE8687057.1"/>
    </source>
</evidence>
<feature type="region of interest" description="Disordered" evidence="1">
    <location>
        <begin position="235"/>
        <end position="258"/>
    </location>
</feature>
<feature type="region of interest" description="Disordered" evidence="1">
    <location>
        <begin position="176"/>
        <end position="211"/>
    </location>
</feature>
<feature type="compositionally biased region" description="Basic and acidic residues" evidence="1">
    <location>
        <begin position="119"/>
        <end position="135"/>
    </location>
</feature>
<sequence>MAEPSCTVATAPALSQRARGEAVQHLEPLVSQQWEFAAGHLSQVAGGCDSDHITSLWTAGHTSRDSAGLSSPAQSRAAEARLASVGAAALRRGAADLGVRPEPLELELSARSGPPLPWREPEADAEVRPGWDNDNRTGGVFDSSMRPKLLLQSQLGQRLSNSSQLFSSAPALGMVRATRSAPTSARQTSARKTSARQTSARKTPRRQRLGLLRQRLEASMLPGPARPLEPVPAFGYGAGDSSSSSRAATGPGTPEASWRGISPSARSVLKACPQLPLLPWPAPEPLPALAQLDVLHLQRRPGHFNALTILMPDGSVVGSAESAAANVVLMPGVEVRAGLPASETGAAIQLRPPVTPADKLMSVSQRLSALLRPSEVAQQKATEAATEDLLRRRERAKMKPEVLLRRCQADVLSQVDLLTDAVLQHLLGDTVELLNRLPEKAPADDLTASESGVWRASEQRAGASECRAPAFHGTYAVATEKLDSLGVRTEFLHKAAWMSAAELDVLEMNLVQAYGASSSGSCAVAWVEPEIHGSVLHPIEEVAWRKSPISDSPDSEDELRPGGLPLERVRKLEQYRTRFAQHCLSAREAGIDRTPGGTSTATWVIWPYLADQITMAAVEAAIEETHDALERHVDDLVRAEVGVCDEMG</sequence>
<feature type="region of interest" description="Disordered" evidence="1">
    <location>
        <begin position="106"/>
        <end position="145"/>
    </location>
</feature>
<dbReference type="EMBL" id="CAJNNW010026686">
    <property type="protein sequence ID" value="CAE8687057.1"/>
    <property type="molecule type" value="Genomic_DNA"/>
</dbReference>
<feature type="compositionally biased region" description="Polar residues" evidence="1">
    <location>
        <begin position="180"/>
        <end position="201"/>
    </location>
</feature>
<evidence type="ECO:0000256" key="1">
    <source>
        <dbReference type="SAM" id="MobiDB-lite"/>
    </source>
</evidence>
<dbReference type="AlphaFoldDB" id="A0A813JY80"/>
<proteinExistence type="predicted"/>
<organism evidence="2 3">
    <name type="scientific">Polarella glacialis</name>
    <name type="common">Dinoflagellate</name>
    <dbReference type="NCBI Taxonomy" id="89957"/>
    <lineage>
        <taxon>Eukaryota</taxon>
        <taxon>Sar</taxon>
        <taxon>Alveolata</taxon>
        <taxon>Dinophyceae</taxon>
        <taxon>Suessiales</taxon>
        <taxon>Suessiaceae</taxon>
        <taxon>Polarella</taxon>
    </lineage>
</organism>
<protein>
    <submittedName>
        <fullName evidence="2">Uncharacterized protein</fullName>
    </submittedName>
</protein>
<reference evidence="2" key="1">
    <citation type="submission" date="2021-02" db="EMBL/GenBank/DDBJ databases">
        <authorList>
            <person name="Dougan E. K."/>
            <person name="Rhodes N."/>
            <person name="Thang M."/>
            <person name="Chan C."/>
        </authorList>
    </citation>
    <scope>NUCLEOTIDE SEQUENCE</scope>
</reference>
<comment type="caution">
    <text evidence="2">The sequence shown here is derived from an EMBL/GenBank/DDBJ whole genome shotgun (WGS) entry which is preliminary data.</text>
</comment>
<feature type="compositionally biased region" description="Low complexity" evidence="1">
    <location>
        <begin position="235"/>
        <end position="252"/>
    </location>
</feature>
<gene>
    <name evidence="2" type="ORF">PGLA2088_LOCUS25278</name>
</gene>
<evidence type="ECO:0000313" key="3">
    <source>
        <dbReference type="Proteomes" id="UP000626109"/>
    </source>
</evidence>
<name>A0A813JY80_POLGL</name>